<dbReference type="AlphaFoldDB" id="A0A0L0SCQ7"/>
<protein>
    <submittedName>
        <fullName evidence="1">Uncharacterized protein</fullName>
    </submittedName>
</protein>
<evidence type="ECO:0000313" key="1">
    <source>
        <dbReference type="EMBL" id="KNE60209.1"/>
    </source>
</evidence>
<sequence>MPRSCQAVPWPASDCTFPACWLDIWVSIRTADRGRRGRVTRDPKAPRVRVTADRSPWSADNVAWCSVYDHAQLSNLERLDYEWPWPLDLNDPLILLRAVKLATASKVPLPPTFLVRICAPPPIVVRDDLSTARKLRGARGFSIVHCARRHGTCSRSRPWSTRTSCVSWKPSGSRCRVTRN</sequence>
<gene>
    <name evidence="1" type="ORF">AMAG_18486</name>
</gene>
<name>A0A0L0SCQ7_ALLM3</name>
<organism evidence="1 2">
    <name type="scientific">Allomyces macrogynus (strain ATCC 38327)</name>
    <name type="common">Allomyces javanicus var. macrogynus</name>
    <dbReference type="NCBI Taxonomy" id="578462"/>
    <lineage>
        <taxon>Eukaryota</taxon>
        <taxon>Fungi</taxon>
        <taxon>Fungi incertae sedis</taxon>
        <taxon>Blastocladiomycota</taxon>
        <taxon>Blastocladiomycetes</taxon>
        <taxon>Blastocladiales</taxon>
        <taxon>Blastocladiaceae</taxon>
        <taxon>Allomyces</taxon>
    </lineage>
</organism>
<reference evidence="1 2" key="1">
    <citation type="submission" date="2009-11" db="EMBL/GenBank/DDBJ databases">
        <title>Annotation of Allomyces macrogynus ATCC 38327.</title>
        <authorList>
            <consortium name="The Broad Institute Genome Sequencing Platform"/>
            <person name="Russ C."/>
            <person name="Cuomo C."/>
            <person name="Burger G."/>
            <person name="Gray M.W."/>
            <person name="Holland P.W.H."/>
            <person name="King N."/>
            <person name="Lang F.B.F."/>
            <person name="Roger A.J."/>
            <person name="Ruiz-Trillo I."/>
            <person name="Young S.K."/>
            <person name="Zeng Q."/>
            <person name="Gargeya S."/>
            <person name="Fitzgerald M."/>
            <person name="Haas B."/>
            <person name="Abouelleil A."/>
            <person name="Alvarado L."/>
            <person name="Arachchi H.M."/>
            <person name="Berlin A."/>
            <person name="Chapman S.B."/>
            <person name="Gearin G."/>
            <person name="Goldberg J."/>
            <person name="Griggs A."/>
            <person name="Gujja S."/>
            <person name="Hansen M."/>
            <person name="Heiman D."/>
            <person name="Howarth C."/>
            <person name="Larimer J."/>
            <person name="Lui A."/>
            <person name="MacDonald P.J.P."/>
            <person name="McCowen C."/>
            <person name="Montmayeur A."/>
            <person name="Murphy C."/>
            <person name="Neiman D."/>
            <person name="Pearson M."/>
            <person name="Priest M."/>
            <person name="Roberts A."/>
            <person name="Saif S."/>
            <person name="Shea T."/>
            <person name="Sisk P."/>
            <person name="Stolte C."/>
            <person name="Sykes S."/>
            <person name="Wortman J."/>
            <person name="Nusbaum C."/>
            <person name="Birren B."/>
        </authorList>
    </citation>
    <scope>NUCLEOTIDE SEQUENCE [LARGE SCALE GENOMIC DNA]</scope>
    <source>
        <strain evidence="1 2">ATCC 38327</strain>
    </source>
</reference>
<keyword evidence="2" id="KW-1185">Reference proteome</keyword>
<dbReference type="EMBL" id="GG745335">
    <property type="protein sequence ID" value="KNE60209.1"/>
    <property type="molecule type" value="Genomic_DNA"/>
</dbReference>
<dbReference type="VEuPathDB" id="FungiDB:AMAG_18486"/>
<reference evidence="2" key="2">
    <citation type="submission" date="2009-11" db="EMBL/GenBank/DDBJ databases">
        <title>The Genome Sequence of Allomyces macrogynus strain ATCC 38327.</title>
        <authorList>
            <consortium name="The Broad Institute Genome Sequencing Platform"/>
            <person name="Russ C."/>
            <person name="Cuomo C."/>
            <person name="Shea T."/>
            <person name="Young S.K."/>
            <person name="Zeng Q."/>
            <person name="Koehrsen M."/>
            <person name="Haas B."/>
            <person name="Borodovsky M."/>
            <person name="Guigo R."/>
            <person name="Alvarado L."/>
            <person name="Berlin A."/>
            <person name="Borenstein D."/>
            <person name="Chen Z."/>
            <person name="Engels R."/>
            <person name="Freedman E."/>
            <person name="Gellesch M."/>
            <person name="Goldberg J."/>
            <person name="Griggs A."/>
            <person name="Gujja S."/>
            <person name="Heiman D."/>
            <person name="Hepburn T."/>
            <person name="Howarth C."/>
            <person name="Jen D."/>
            <person name="Larson L."/>
            <person name="Lewis B."/>
            <person name="Mehta T."/>
            <person name="Park D."/>
            <person name="Pearson M."/>
            <person name="Roberts A."/>
            <person name="Saif S."/>
            <person name="Shenoy N."/>
            <person name="Sisk P."/>
            <person name="Stolte C."/>
            <person name="Sykes S."/>
            <person name="Walk T."/>
            <person name="White J."/>
            <person name="Yandava C."/>
            <person name="Burger G."/>
            <person name="Gray M.W."/>
            <person name="Holland P.W.H."/>
            <person name="King N."/>
            <person name="Lang F.B.F."/>
            <person name="Roger A.J."/>
            <person name="Ruiz-Trillo I."/>
            <person name="Lander E."/>
            <person name="Nusbaum C."/>
        </authorList>
    </citation>
    <scope>NUCLEOTIDE SEQUENCE [LARGE SCALE GENOMIC DNA]</scope>
    <source>
        <strain evidence="2">ATCC 38327</strain>
    </source>
</reference>
<proteinExistence type="predicted"/>
<accession>A0A0L0SCQ7</accession>
<evidence type="ECO:0000313" key="2">
    <source>
        <dbReference type="Proteomes" id="UP000054350"/>
    </source>
</evidence>
<dbReference type="Proteomes" id="UP000054350">
    <property type="component" value="Unassembled WGS sequence"/>
</dbReference>